<keyword evidence="2" id="KW-1185">Reference proteome</keyword>
<evidence type="ECO:0000313" key="2">
    <source>
        <dbReference type="Proteomes" id="UP000325577"/>
    </source>
</evidence>
<gene>
    <name evidence="1" type="ORF">F0562_030741</name>
</gene>
<reference evidence="1 2" key="1">
    <citation type="submission" date="2019-09" db="EMBL/GenBank/DDBJ databases">
        <title>A chromosome-level genome assembly of the Chinese tupelo Nyssa sinensis.</title>
        <authorList>
            <person name="Yang X."/>
            <person name="Kang M."/>
            <person name="Yang Y."/>
            <person name="Xiong H."/>
            <person name="Wang M."/>
            <person name="Zhang Z."/>
            <person name="Wang Z."/>
            <person name="Wu H."/>
            <person name="Ma T."/>
            <person name="Liu J."/>
            <person name="Xi Z."/>
        </authorList>
    </citation>
    <scope>NUCLEOTIDE SEQUENCE [LARGE SCALE GENOMIC DNA]</scope>
    <source>
        <strain evidence="1">J267</strain>
        <tissue evidence="1">Leaf</tissue>
    </source>
</reference>
<dbReference type="EMBL" id="CM018040">
    <property type="protein sequence ID" value="KAA8535757.1"/>
    <property type="molecule type" value="Genomic_DNA"/>
</dbReference>
<sequence>MPSFLRFRSHPAFTLIRDTRSHPSDQATMETSIGSNSSRVGQVGILVRTYIPITCPSWEEVKKNHLWDLHDCILMTICAQGVFVADGRRRNFYPHCASLPYYHAFILVE</sequence>
<protein>
    <submittedName>
        <fullName evidence="1">Uncharacterized protein</fullName>
    </submittedName>
</protein>
<name>A0A5J5B1U2_9ASTE</name>
<dbReference type="Proteomes" id="UP000325577">
    <property type="component" value="Linkage Group LG17"/>
</dbReference>
<accession>A0A5J5B1U2</accession>
<proteinExistence type="predicted"/>
<organism evidence="1 2">
    <name type="scientific">Nyssa sinensis</name>
    <dbReference type="NCBI Taxonomy" id="561372"/>
    <lineage>
        <taxon>Eukaryota</taxon>
        <taxon>Viridiplantae</taxon>
        <taxon>Streptophyta</taxon>
        <taxon>Embryophyta</taxon>
        <taxon>Tracheophyta</taxon>
        <taxon>Spermatophyta</taxon>
        <taxon>Magnoliopsida</taxon>
        <taxon>eudicotyledons</taxon>
        <taxon>Gunneridae</taxon>
        <taxon>Pentapetalae</taxon>
        <taxon>asterids</taxon>
        <taxon>Cornales</taxon>
        <taxon>Nyssaceae</taxon>
        <taxon>Nyssa</taxon>
    </lineage>
</organism>
<evidence type="ECO:0000313" key="1">
    <source>
        <dbReference type="EMBL" id="KAA8535757.1"/>
    </source>
</evidence>
<dbReference type="AlphaFoldDB" id="A0A5J5B1U2"/>